<dbReference type="InterPro" id="IPR003838">
    <property type="entry name" value="ABC3_permease_C"/>
</dbReference>
<proteinExistence type="predicted"/>
<evidence type="ECO:0000256" key="1">
    <source>
        <dbReference type="ARBA" id="ARBA00004651"/>
    </source>
</evidence>
<evidence type="ECO:0000259" key="7">
    <source>
        <dbReference type="Pfam" id="PF02687"/>
    </source>
</evidence>
<feature type="transmembrane region" description="Helical" evidence="6">
    <location>
        <begin position="255"/>
        <end position="280"/>
    </location>
</feature>
<keyword evidence="5 6" id="KW-0472">Membrane</keyword>
<dbReference type="InterPro" id="IPR025857">
    <property type="entry name" value="MacB_PCD"/>
</dbReference>
<dbReference type="PANTHER" id="PTHR30489:SF0">
    <property type="entry name" value="LIPOPROTEIN-RELEASING SYSTEM TRANSMEMBRANE PROTEIN LOLE"/>
    <property type="match status" value="1"/>
</dbReference>
<name>A0B7N2_METTP</name>
<evidence type="ECO:0008006" key="11">
    <source>
        <dbReference type="Google" id="ProtNLM"/>
    </source>
</evidence>
<dbReference type="Pfam" id="PF12704">
    <property type="entry name" value="MacB_PCD"/>
    <property type="match status" value="1"/>
</dbReference>
<feature type="domain" description="MacB-like periplasmic core" evidence="8">
    <location>
        <begin position="22"/>
        <end position="229"/>
    </location>
</feature>
<feature type="transmembrane region" description="Helical" evidence="6">
    <location>
        <begin position="20"/>
        <end position="41"/>
    </location>
</feature>
<feature type="transmembrane region" description="Helical" evidence="6">
    <location>
        <begin position="354"/>
        <end position="375"/>
    </location>
</feature>
<feature type="domain" description="ABC3 transporter permease C-terminal" evidence="7">
    <location>
        <begin position="258"/>
        <end position="382"/>
    </location>
</feature>
<gene>
    <name evidence="9" type="ordered locus">Mthe_0918</name>
</gene>
<keyword evidence="10" id="KW-1185">Reference proteome</keyword>
<organism evidence="9 10">
    <name type="scientific">Methanothrix thermoacetophila (strain DSM 6194 / JCM 14653 / NBRC 101360 / PT)</name>
    <name type="common">Methanosaeta thermophila</name>
    <dbReference type="NCBI Taxonomy" id="349307"/>
    <lineage>
        <taxon>Archaea</taxon>
        <taxon>Methanobacteriati</taxon>
        <taxon>Methanobacteriota</taxon>
        <taxon>Stenosarchaea group</taxon>
        <taxon>Methanomicrobia</taxon>
        <taxon>Methanotrichales</taxon>
        <taxon>Methanotrichaceae</taxon>
        <taxon>Methanothrix</taxon>
    </lineage>
</organism>
<dbReference type="STRING" id="349307.Mthe_0918"/>
<evidence type="ECO:0000313" key="9">
    <source>
        <dbReference type="EMBL" id="ABK14706.1"/>
    </source>
</evidence>
<evidence type="ECO:0000259" key="8">
    <source>
        <dbReference type="Pfam" id="PF12704"/>
    </source>
</evidence>
<evidence type="ECO:0000256" key="4">
    <source>
        <dbReference type="ARBA" id="ARBA00022989"/>
    </source>
</evidence>
<evidence type="ECO:0000256" key="3">
    <source>
        <dbReference type="ARBA" id="ARBA00022692"/>
    </source>
</evidence>
<sequence>MSEMFEHIIASHHIMRNPRMAFFTVLSVALAVAIIVVMMGLMGGFREEIMRTTIENNPHVVIEPKEGENEIHLYRTLSAIVWTYPGVEAVSPRLKGKAVVEYRDRARGVEVLGVIPTDEDPLMRVERDLIEGSFMDLELSRYSTVIGSKLAEEIRASTGDRIELIRQNRSINLEIAGIVETGTATDKTLVYIPLKTAQDILGEGDVVSEVSVRLYDLYDASYLAEEINRKTSYTARSWVDINRDMLNLLETQSRFVVIFYILIFAIAGFGIANTMIMIITRRTKEIGILMAMGATRLSIMKIFILESLILAPPSALIGCILAYIAARLIMMYPVELPSEIYMVSRMTVVMKPEFFFWAVIYSMIVNLVAGLYPAYRASRLDPVEAIAVE</sequence>
<accession>A0B7N2</accession>
<comment type="subcellular location">
    <subcellularLocation>
        <location evidence="1">Cell membrane</location>
        <topology evidence="1">Multi-pass membrane protein</topology>
    </subcellularLocation>
</comment>
<dbReference type="AlphaFoldDB" id="A0B7N2"/>
<evidence type="ECO:0000313" key="10">
    <source>
        <dbReference type="Proteomes" id="UP000000674"/>
    </source>
</evidence>
<dbReference type="EMBL" id="CP000477">
    <property type="protein sequence ID" value="ABK14706.1"/>
    <property type="molecule type" value="Genomic_DNA"/>
</dbReference>
<keyword evidence="2" id="KW-1003">Cell membrane</keyword>
<dbReference type="InterPro" id="IPR051447">
    <property type="entry name" value="Lipoprotein-release_system"/>
</dbReference>
<reference evidence="9 10" key="1">
    <citation type="submission" date="2006-10" db="EMBL/GenBank/DDBJ databases">
        <title>Complete sequence of Methanosaeta thermophila PT.</title>
        <authorList>
            <consortium name="US DOE Joint Genome Institute"/>
            <person name="Copeland A."/>
            <person name="Lucas S."/>
            <person name="Lapidus A."/>
            <person name="Barry K."/>
            <person name="Detter J.C."/>
            <person name="Glavina del Rio T."/>
            <person name="Hammon N."/>
            <person name="Israni S."/>
            <person name="Pitluck S."/>
            <person name="Chain P."/>
            <person name="Malfatti S."/>
            <person name="Shin M."/>
            <person name="Vergez L."/>
            <person name="Schmutz J."/>
            <person name="Larimer F."/>
            <person name="Land M."/>
            <person name="Hauser L."/>
            <person name="Kyrpides N."/>
            <person name="Kim E."/>
            <person name="Smith K.S."/>
            <person name="Ingram-Smith C."/>
            <person name="Richardson P."/>
        </authorList>
    </citation>
    <scope>NUCLEOTIDE SEQUENCE [LARGE SCALE GENOMIC DNA]</scope>
    <source>
        <strain evidence="10">DSM 6194 / JCM 14653 / NBRC 101360 / PT</strain>
    </source>
</reference>
<dbReference type="PANTHER" id="PTHR30489">
    <property type="entry name" value="LIPOPROTEIN-RELEASING SYSTEM TRANSMEMBRANE PROTEIN LOLE"/>
    <property type="match status" value="1"/>
</dbReference>
<dbReference type="GO" id="GO:0098797">
    <property type="term" value="C:plasma membrane protein complex"/>
    <property type="evidence" value="ECO:0007669"/>
    <property type="project" value="TreeGrafter"/>
</dbReference>
<dbReference type="KEGG" id="mtp:Mthe_0918"/>
<dbReference type="Proteomes" id="UP000000674">
    <property type="component" value="Chromosome"/>
</dbReference>
<evidence type="ECO:0000256" key="6">
    <source>
        <dbReference type="SAM" id="Phobius"/>
    </source>
</evidence>
<dbReference type="HOGENOM" id="CLU_000604_8_1_2"/>
<dbReference type="Pfam" id="PF02687">
    <property type="entry name" value="FtsX"/>
    <property type="match status" value="1"/>
</dbReference>
<keyword evidence="3 6" id="KW-0812">Transmembrane</keyword>
<evidence type="ECO:0000256" key="2">
    <source>
        <dbReference type="ARBA" id="ARBA00022475"/>
    </source>
</evidence>
<evidence type="ECO:0000256" key="5">
    <source>
        <dbReference type="ARBA" id="ARBA00023136"/>
    </source>
</evidence>
<dbReference type="GO" id="GO:0044874">
    <property type="term" value="P:lipoprotein localization to outer membrane"/>
    <property type="evidence" value="ECO:0007669"/>
    <property type="project" value="TreeGrafter"/>
</dbReference>
<protein>
    <recommendedName>
        <fullName evidence="11">ABC3 transporter permease protein domain-containing protein</fullName>
    </recommendedName>
</protein>
<keyword evidence="4 6" id="KW-1133">Transmembrane helix</keyword>